<protein>
    <submittedName>
        <fullName evidence="1">Uncharacterized protein</fullName>
    </submittedName>
</protein>
<gene>
    <name evidence="1" type="ORF">BpHYR1_019621</name>
</gene>
<name>A0A3M7QF63_BRAPC</name>
<comment type="caution">
    <text evidence="1">The sequence shown here is derived from an EMBL/GenBank/DDBJ whole genome shotgun (WGS) entry which is preliminary data.</text>
</comment>
<dbReference type="Proteomes" id="UP000276133">
    <property type="component" value="Unassembled WGS sequence"/>
</dbReference>
<dbReference type="AlphaFoldDB" id="A0A3M7QF63"/>
<keyword evidence="2" id="KW-1185">Reference proteome</keyword>
<evidence type="ECO:0000313" key="2">
    <source>
        <dbReference type="Proteomes" id="UP000276133"/>
    </source>
</evidence>
<accession>A0A3M7QF63</accession>
<proteinExistence type="predicted"/>
<evidence type="ECO:0000313" key="1">
    <source>
        <dbReference type="EMBL" id="RNA09681.1"/>
    </source>
</evidence>
<sequence>MSKRNAGLEAMEIINRNIVKGFNSSLATKKVTKKILPRSKLLVHVASLPDILQRNLVNKHSKISAFC</sequence>
<dbReference type="EMBL" id="REGN01006394">
    <property type="protein sequence ID" value="RNA09681.1"/>
    <property type="molecule type" value="Genomic_DNA"/>
</dbReference>
<organism evidence="1 2">
    <name type="scientific">Brachionus plicatilis</name>
    <name type="common">Marine rotifer</name>
    <name type="synonym">Brachionus muelleri</name>
    <dbReference type="NCBI Taxonomy" id="10195"/>
    <lineage>
        <taxon>Eukaryota</taxon>
        <taxon>Metazoa</taxon>
        <taxon>Spiralia</taxon>
        <taxon>Gnathifera</taxon>
        <taxon>Rotifera</taxon>
        <taxon>Eurotatoria</taxon>
        <taxon>Monogononta</taxon>
        <taxon>Pseudotrocha</taxon>
        <taxon>Ploima</taxon>
        <taxon>Brachionidae</taxon>
        <taxon>Brachionus</taxon>
    </lineage>
</organism>
<reference evidence="1 2" key="1">
    <citation type="journal article" date="2018" name="Sci. Rep.">
        <title>Genomic signatures of local adaptation to the degree of environmental predictability in rotifers.</title>
        <authorList>
            <person name="Franch-Gras L."/>
            <person name="Hahn C."/>
            <person name="Garcia-Roger E.M."/>
            <person name="Carmona M.J."/>
            <person name="Serra M."/>
            <person name="Gomez A."/>
        </authorList>
    </citation>
    <scope>NUCLEOTIDE SEQUENCE [LARGE SCALE GENOMIC DNA]</scope>
    <source>
        <strain evidence="1">HYR1</strain>
    </source>
</reference>